<accession>A0A0B7K806</accession>
<dbReference type="PANTHER" id="PTHR42748">
    <property type="entry name" value="NITROGEN METABOLITE REPRESSION PROTEIN NMRA FAMILY MEMBER"/>
    <property type="match status" value="1"/>
</dbReference>
<dbReference type="Pfam" id="PF05368">
    <property type="entry name" value="NmrA"/>
    <property type="match status" value="1"/>
</dbReference>
<dbReference type="Gene3D" id="3.40.50.720">
    <property type="entry name" value="NAD(P)-binding Rossmann-like Domain"/>
    <property type="match status" value="1"/>
</dbReference>
<dbReference type="SUPFAM" id="SSF51735">
    <property type="entry name" value="NAD(P)-binding Rossmann-fold domains"/>
    <property type="match status" value="1"/>
</dbReference>
<sequence length="162" mass="18412">MSSDVKLPLIALLDVGIYNLWIFDNPGKSAGMDLSVVTDNVSFAEIAETFTEITGKKAAHVTVPFEKFASMEEPYPNAFVNWVLGPDAARDNSVMTWRDNFGSWWEYWGGGITKPRDVAILDRIHPTRIRSLKDWMEKVGYSGHRRSVLKMVDDWAEKTRTN</sequence>
<feature type="domain" description="NmrA-like" evidence="3">
    <location>
        <begin position="3"/>
        <end position="79"/>
    </location>
</feature>
<dbReference type="PANTHER" id="PTHR42748:SF14">
    <property type="entry name" value="SNOAL-LIKE DOMAIN-CONTAINING PROTEIN"/>
    <property type="match status" value="1"/>
</dbReference>
<evidence type="ECO:0000256" key="2">
    <source>
        <dbReference type="ARBA" id="ARBA00022857"/>
    </source>
</evidence>
<dbReference type="InterPro" id="IPR008030">
    <property type="entry name" value="NmrA-like"/>
</dbReference>
<protein>
    <recommendedName>
        <fullName evidence="3">NmrA-like domain-containing protein</fullName>
    </recommendedName>
</protein>
<keyword evidence="2" id="KW-0521">NADP</keyword>
<organism evidence="4">
    <name type="scientific">Bionectria ochroleuca</name>
    <name type="common">Gliocladium roseum</name>
    <dbReference type="NCBI Taxonomy" id="29856"/>
    <lineage>
        <taxon>Eukaryota</taxon>
        <taxon>Fungi</taxon>
        <taxon>Dikarya</taxon>
        <taxon>Ascomycota</taxon>
        <taxon>Pezizomycotina</taxon>
        <taxon>Sordariomycetes</taxon>
        <taxon>Hypocreomycetidae</taxon>
        <taxon>Hypocreales</taxon>
        <taxon>Bionectriaceae</taxon>
        <taxon>Clonostachys</taxon>
    </lineage>
</organism>
<gene>
    <name evidence="4" type="ORF">BN869_000006894_1</name>
</gene>
<reference evidence="4" key="1">
    <citation type="submission" date="2015-01" db="EMBL/GenBank/DDBJ databases">
        <authorList>
            <person name="Durling Mikael"/>
        </authorList>
    </citation>
    <scope>NUCLEOTIDE SEQUENCE</scope>
</reference>
<comment type="similarity">
    <text evidence="1">Belongs to the NmrA-type oxidoreductase family.</text>
</comment>
<dbReference type="AlphaFoldDB" id="A0A0B7K806"/>
<evidence type="ECO:0000313" key="4">
    <source>
        <dbReference type="EMBL" id="CEO50836.1"/>
    </source>
</evidence>
<name>A0A0B7K806_BIOOC</name>
<dbReference type="EMBL" id="CDPU01000020">
    <property type="protein sequence ID" value="CEO50836.1"/>
    <property type="molecule type" value="Genomic_DNA"/>
</dbReference>
<proteinExistence type="inferred from homology"/>
<evidence type="ECO:0000259" key="3">
    <source>
        <dbReference type="Pfam" id="PF05368"/>
    </source>
</evidence>
<dbReference type="GO" id="GO:0005634">
    <property type="term" value="C:nucleus"/>
    <property type="evidence" value="ECO:0007669"/>
    <property type="project" value="TreeGrafter"/>
</dbReference>
<dbReference type="InterPro" id="IPR036291">
    <property type="entry name" value="NAD(P)-bd_dom_sf"/>
</dbReference>
<evidence type="ECO:0000256" key="1">
    <source>
        <dbReference type="ARBA" id="ARBA00006328"/>
    </source>
</evidence>
<dbReference type="InterPro" id="IPR051164">
    <property type="entry name" value="NmrA-like_oxidored"/>
</dbReference>